<dbReference type="HOGENOM" id="CLU_074237_2_1_10"/>
<comment type="subunit">
    <text evidence="7">Part of the ribosomal stalk of the 50S ribosomal subunit. Interacts with L10 and the large rRNA to form the base of the stalk. L10 forms an elongated spine to which L12 dimers bind in a sequential fashion forming a multimeric L10(L12)X complex.</text>
</comment>
<dbReference type="GO" id="GO:0006412">
    <property type="term" value="P:translation"/>
    <property type="evidence" value="ECO:0007669"/>
    <property type="project" value="UniProtKB-UniRule"/>
</dbReference>
<keyword evidence="4 7" id="KW-0694">RNA-binding</keyword>
<keyword evidence="2 7" id="KW-0488">Methylation</keyword>
<proteinExistence type="inferred from homology"/>
<dbReference type="InterPro" id="IPR020785">
    <property type="entry name" value="Ribosomal_uL11_CS"/>
</dbReference>
<dbReference type="Pfam" id="PF00298">
    <property type="entry name" value="Ribosomal_L11"/>
    <property type="match status" value="1"/>
</dbReference>
<dbReference type="eggNOG" id="COG0080">
    <property type="taxonomic scope" value="Bacteria"/>
</dbReference>
<keyword evidence="3 7" id="KW-0699">rRNA-binding</keyword>
<keyword evidence="13" id="KW-1185">Reference proteome</keyword>
<dbReference type="PATRIC" id="fig|880071.3.peg.2094"/>
<evidence type="ECO:0000256" key="8">
    <source>
        <dbReference type="RuleBase" id="RU003978"/>
    </source>
</evidence>
<dbReference type="HAMAP" id="MF_00736">
    <property type="entry name" value="Ribosomal_uL11"/>
    <property type="match status" value="1"/>
</dbReference>
<dbReference type="GO" id="GO:0003735">
    <property type="term" value="F:structural constituent of ribosome"/>
    <property type="evidence" value="ECO:0007669"/>
    <property type="project" value="InterPro"/>
</dbReference>
<evidence type="ECO:0000256" key="2">
    <source>
        <dbReference type="ARBA" id="ARBA00022481"/>
    </source>
</evidence>
<evidence type="ECO:0000256" key="9">
    <source>
        <dbReference type="RuleBase" id="RU003979"/>
    </source>
</evidence>
<dbReference type="InterPro" id="IPR020784">
    <property type="entry name" value="Ribosomal_uL11_N"/>
</dbReference>
<evidence type="ECO:0000256" key="4">
    <source>
        <dbReference type="ARBA" id="ARBA00022884"/>
    </source>
</evidence>
<dbReference type="Pfam" id="PF03946">
    <property type="entry name" value="Ribosomal_L11_N"/>
    <property type="match status" value="1"/>
</dbReference>
<organism evidence="12 13">
    <name type="scientific">Bernardetia litoralis (strain ATCC 23117 / DSM 6794 / NBRC 15988 / NCIMB 1366 / Fx l1 / Sio-4)</name>
    <name type="common">Flexibacter litoralis</name>
    <dbReference type="NCBI Taxonomy" id="880071"/>
    <lineage>
        <taxon>Bacteria</taxon>
        <taxon>Pseudomonadati</taxon>
        <taxon>Bacteroidota</taxon>
        <taxon>Cytophagia</taxon>
        <taxon>Cytophagales</taxon>
        <taxon>Bernardetiaceae</taxon>
        <taxon>Bernardetia</taxon>
    </lineage>
</organism>
<dbReference type="PANTHER" id="PTHR11661:SF1">
    <property type="entry name" value="LARGE RIBOSOMAL SUBUNIT PROTEIN UL11M"/>
    <property type="match status" value="1"/>
</dbReference>
<evidence type="ECO:0000313" key="13">
    <source>
        <dbReference type="Proteomes" id="UP000006054"/>
    </source>
</evidence>
<dbReference type="EMBL" id="CP003345">
    <property type="protein sequence ID" value="AFM04488.1"/>
    <property type="molecule type" value="Genomic_DNA"/>
</dbReference>
<dbReference type="Gene3D" id="1.10.10.250">
    <property type="entry name" value="Ribosomal protein L11, C-terminal domain"/>
    <property type="match status" value="1"/>
</dbReference>
<dbReference type="Gene3D" id="3.30.1550.10">
    <property type="entry name" value="Ribosomal protein L11/L12, N-terminal domain"/>
    <property type="match status" value="1"/>
</dbReference>
<gene>
    <name evidence="7" type="primary">rplK</name>
    <name evidence="12" type="ordered locus">Fleli_2105</name>
</gene>
<dbReference type="STRING" id="880071.Fleli_2105"/>
<protein>
    <recommendedName>
        <fullName evidence="7">Large ribosomal subunit protein uL11</fullName>
    </recommendedName>
</protein>
<reference evidence="13" key="1">
    <citation type="submission" date="2012-06" db="EMBL/GenBank/DDBJ databases">
        <title>The complete genome of Flexibacter litoralis DSM 6794.</title>
        <authorList>
            <person name="Lucas S."/>
            <person name="Copeland A."/>
            <person name="Lapidus A."/>
            <person name="Glavina del Rio T."/>
            <person name="Dalin E."/>
            <person name="Tice H."/>
            <person name="Bruce D."/>
            <person name="Goodwin L."/>
            <person name="Pitluck S."/>
            <person name="Peters L."/>
            <person name="Ovchinnikova G."/>
            <person name="Lu M."/>
            <person name="Kyrpides N."/>
            <person name="Mavromatis K."/>
            <person name="Ivanova N."/>
            <person name="Brettin T."/>
            <person name="Detter J.C."/>
            <person name="Han C."/>
            <person name="Larimer F."/>
            <person name="Land M."/>
            <person name="Hauser L."/>
            <person name="Markowitz V."/>
            <person name="Cheng J.-F."/>
            <person name="Hugenholtz P."/>
            <person name="Woyke T."/>
            <person name="Wu D."/>
            <person name="Spring S."/>
            <person name="Lang E."/>
            <person name="Kopitz M."/>
            <person name="Brambilla E."/>
            <person name="Klenk H.-P."/>
            <person name="Eisen J.A."/>
        </authorList>
    </citation>
    <scope>NUCLEOTIDE SEQUENCE [LARGE SCALE GENOMIC DNA]</scope>
    <source>
        <strain evidence="13">ATCC 23117 / DSM 6794 / NBRC 15988 / NCIMB 1366 / Sio-4</strain>
    </source>
</reference>
<dbReference type="InterPro" id="IPR036769">
    <property type="entry name" value="Ribosomal_uL11_C_sf"/>
</dbReference>
<dbReference type="GO" id="GO:0022625">
    <property type="term" value="C:cytosolic large ribosomal subunit"/>
    <property type="evidence" value="ECO:0007669"/>
    <property type="project" value="TreeGrafter"/>
</dbReference>
<evidence type="ECO:0000256" key="5">
    <source>
        <dbReference type="ARBA" id="ARBA00022980"/>
    </source>
</evidence>
<keyword evidence="5 7" id="KW-0689">Ribosomal protein</keyword>
<dbReference type="SUPFAM" id="SSF46906">
    <property type="entry name" value="Ribosomal protein L11, C-terminal domain"/>
    <property type="match status" value="1"/>
</dbReference>
<dbReference type="PROSITE" id="PS00359">
    <property type="entry name" value="RIBOSOMAL_L11"/>
    <property type="match status" value="1"/>
</dbReference>
<dbReference type="PANTHER" id="PTHR11661">
    <property type="entry name" value="60S RIBOSOMAL PROTEIN L12"/>
    <property type="match status" value="1"/>
</dbReference>
<evidence type="ECO:0000259" key="11">
    <source>
        <dbReference type="Pfam" id="PF03946"/>
    </source>
</evidence>
<dbReference type="CDD" id="cd00349">
    <property type="entry name" value="Ribosomal_L11"/>
    <property type="match status" value="1"/>
</dbReference>
<evidence type="ECO:0000259" key="10">
    <source>
        <dbReference type="Pfam" id="PF00298"/>
    </source>
</evidence>
<evidence type="ECO:0000256" key="1">
    <source>
        <dbReference type="ARBA" id="ARBA00010537"/>
    </source>
</evidence>
<dbReference type="InterPro" id="IPR006519">
    <property type="entry name" value="Ribosomal_uL11_bac-typ"/>
</dbReference>
<keyword evidence="6 7" id="KW-0687">Ribonucleoprotein</keyword>
<evidence type="ECO:0000256" key="7">
    <source>
        <dbReference type="HAMAP-Rule" id="MF_00736"/>
    </source>
</evidence>
<dbReference type="InterPro" id="IPR020783">
    <property type="entry name" value="Ribosomal_uL11_C"/>
</dbReference>
<sequence length="149" mass="15839">MAKEISAKLKVIVKGGQANPAPPVGPALGAKGVNIMEFCKRFNALTQDRMGQTLPVEITVFGDRSFDFIIKTPPAAALLIEASKVKKGSGVPNREKVGKVTWDQIQTIAETKMPDLNAFTVHSAMKMVAGTARSMGLTVTGTAPWEAAE</sequence>
<dbReference type="InterPro" id="IPR000911">
    <property type="entry name" value="Ribosomal_uL11"/>
</dbReference>
<dbReference type="SUPFAM" id="SSF54747">
    <property type="entry name" value="Ribosomal L11/L12e N-terminal domain"/>
    <property type="match status" value="1"/>
</dbReference>
<dbReference type="GO" id="GO:0070180">
    <property type="term" value="F:large ribosomal subunit rRNA binding"/>
    <property type="evidence" value="ECO:0007669"/>
    <property type="project" value="UniProtKB-UniRule"/>
</dbReference>
<name>I4AKK3_BERLS</name>
<dbReference type="FunFam" id="3.30.1550.10:FF:000005">
    <property type="entry name" value="50S ribosomal protein L11"/>
    <property type="match status" value="1"/>
</dbReference>
<comment type="similarity">
    <text evidence="1 7 8">Belongs to the universal ribosomal protein uL11 family.</text>
</comment>
<dbReference type="NCBIfam" id="TIGR01632">
    <property type="entry name" value="L11_bact"/>
    <property type="match status" value="1"/>
</dbReference>
<evidence type="ECO:0000313" key="12">
    <source>
        <dbReference type="EMBL" id="AFM04488.1"/>
    </source>
</evidence>
<evidence type="ECO:0000256" key="6">
    <source>
        <dbReference type="ARBA" id="ARBA00023274"/>
    </source>
</evidence>
<evidence type="ECO:0000256" key="3">
    <source>
        <dbReference type="ARBA" id="ARBA00022730"/>
    </source>
</evidence>
<dbReference type="Proteomes" id="UP000006054">
    <property type="component" value="Chromosome"/>
</dbReference>
<accession>I4AKK3</accession>
<dbReference type="InterPro" id="IPR036796">
    <property type="entry name" value="Ribosomal_uL11_N_sf"/>
</dbReference>
<feature type="domain" description="Large ribosomal subunit protein uL11 C-terminal" evidence="10">
    <location>
        <begin position="71"/>
        <end position="139"/>
    </location>
</feature>
<dbReference type="SMART" id="SM00649">
    <property type="entry name" value="RL11"/>
    <property type="match status" value="1"/>
</dbReference>
<dbReference type="KEGG" id="fli:Fleli_2105"/>
<comment type="function">
    <text evidence="7 9">Forms part of the ribosomal stalk which helps the ribosome interact with GTP-bound translation factors.</text>
</comment>
<dbReference type="AlphaFoldDB" id="I4AKK3"/>
<dbReference type="RefSeq" id="WP_014797935.1">
    <property type="nucleotide sequence ID" value="NC_018018.1"/>
</dbReference>
<comment type="PTM">
    <text evidence="7 9">One or more lysine residues are methylated.</text>
</comment>
<feature type="domain" description="Large ribosomal subunit protein uL11 N-terminal" evidence="11">
    <location>
        <begin position="10"/>
        <end position="66"/>
    </location>
</feature>
<dbReference type="FunFam" id="1.10.10.250:FF:000001">
    <property type="entry name" value="50S ribosomal protein L11"/>
    <property type="match status" value="1"/>
</dbReference>
<dbReference type="OrthoDB" id="9802408at2"/>